<dbReference type="AlphaFoldDB" id="A0A285UJN9"/>
<organism evidence="3 4">
    <name type="scientific">Salinicoccus kekensis</name>
    <dbReference type="NCBI Taxonomy" id="714307"/>
    <lineage>
        <taxon>Bacteria</taxon>
        <taxon>Bacillati</taxon>
        <taxon>Bacillota</taxon>
        <taxon>Bacilli</taxon>
        <taxon>Bacillales</taxon>
        <taxon>Staphylococcaceae</taxon>
        <taxon>Salinicoccus</taxon>
    </lineage>
</organism>
<keyword evidence="1" id="KW-0175">Coiled coil</keyword>
<keyword evidence="4" id="KW-1185">Reference proteome</keyword>
<dbReference type="SUPFAM" id="SSF46955">
    <property type="entry name" value="Putative DNA-binding domain"/>
    <property type="match status" value="1"/>
</dbReference>
<protein>
    <submittedName>
        <fullName evidence="3">DNA-binding transcriptional MerR regulator</fullName>
    </submittedName>
</protein>
<feature type="coiled-coil region" evidence="1">
    <location>
        <begin position="107"/>
        <end position="141"/>
    </location>
</feature>
<dbReference type="OrthoDB" id="2417599at2"/>
<dbReference type="EMBL" id="OBQF01000003">
    <property type="protein sequence ID" value="SOC42115.1"/>
    <property type="molecule type" value="Genomic_DNA"/>
</dbReference>
<gene>
    <name evidence="3" type="ORF">SAMN05878391_1522</name>
</gene>
<reference evidence="4" key="1">
    <citation type="submission" date="2017-08" db="EMBL/GenBank/DDBJ databases">
        <authorList>
            <person name="Varghese N."/>
            <person name="Submissions S."/>
        </authorList>
    </citation>
    <scope>NUCLEOTIDE SEQUENCE [LARGE SCALE GENOMIC DNA]</scope>
    <source>
        <strain evidence="4">DSM 23173</strain>
    </source>
</reference>
<feature type="compositionally biased region" description="Basic and acidic residues" evidence="2">
    <location>
        <begin position="179"/>
        <end position="200"/>
    </location>
</feature>
<evidence type="ECO:0000313" key="4">
    <source>
        <dbReference type="Proteomes" id="UP000219412"/>
    </source>
</evidence>
<dbReference type="Proteomes" id="UP000219412">
    <property type="component" value="Unassembled WGS sequence"/>
</dbReference>
<keyword evidence="3" id="KW-0238">DNA-binding</keyword>
<accession>A0A285UJN9</accession>
<evidence type="ECO:0000256" key="2">
    <source>
        <dbReference type="SAM" id="MobiDB-lite"/>
    </source>
</evidence>
<sequence length="281" mass="31683">MKELNQSVYYTTAQVTELVELSDQNVRKYVRLLEDRKYEVAKDEHNRRLFSANDVLILRELIKKAKKPGYTLESAADEIMGEINEIISGASHKMVPANDNDEVREMFSHVISRLDDIQEENRELKRNIRNLVERLERYDEDNAQRYIGYASALENTGLSEPYKDDSNMGSAPDESDQEEVIHAADKDDSGDVSEEEKNASMDDTNESPATDAEDANNNEKRAPSVSETPDRKNVDMSDYSSAGGSGENADDEPASEEKEKSDDASRDKGGFLDGLLKIFRK</sequence>
<dbReference type="RefSeq" id="WP_097040737.1">
    <property type="nucleotide sequence ID" value="NZ_OBQF01000003.1"/>
</dbReference>
<evidence type="ECO:0000256" key="1">
    <source>
        <dbReference type="SAM" id="Coils"/>
    </source>
</evidence>
<proteinExistence type="predicted"/>
<feature type="compositionally biased region" description="Basic and acidic residues" evidence="2">
    <location>
        <begin position="217"/>
        <end position="235"/>
    </location>
</feature>
<dbReference type="InterPro" id="IPR009061">
    <property type="entry name" value="DNA-bd_dom_put_sf"/>
</dbReference>
<name>A0A285UJN9_9STAP</name>
<feature type="region of interest" description="Disordered" evidence="2">
    <location>
        <begin position="157"/>
        <end position="273"/>
    </location>
</feature>
<dbReference type="Gene3D" id="1.10.1660.10">
    <property type="match status" value="1"/>
</dbReference>
<feature type="compositionally biased region" description="Basic and acidic residues" evidence="2">
    <location>
        <begin position="255"/>
        <end position="270"/>
    </location>
</feature>
<evidence type="ECO:0000313" key="3">
    <source>
        <dbReference type="EMBL" id="SOC42115.1"/>
    </source>
</evidence>
<dbReference type="GO" id="GO:0003677">
    <property type="term" value="F:DNA binding"/>
    <property type="evidence" value="ECO:0007669"/>
    <property type="project" value="UniProtKB-KW"/>
</dbReference>